<comment type="caution">
    <text evidence="1">The sequence shown here is derived from an EMBL/GenBank/DDBJ whole genome shotgun (WGS) entry which is preliminary data.</text>
</comment>
<dbReference type="Proteomes" id="UP001152622">
    <property type="component" value="Chromosome 5"/>
</dbReference>
<proteinExistence type="predicted"/>
<name>A0A9Q1FLQ6_SYNKA</name>
<accession>A0A9Q1FLQ6</accession>
<evidence type="ECO:0000313" key="1">
    <source>
        <dbReference type="EMBL" id="KAJ8361181.1"/>
    </source>
</evidence>
<evidence type="ECO:0000313" key="2">
    <source>
        <dbReference type="Proteomes" id="UP001152622"/>
    </source>
</evidence>
<protein>
    <submittedName>
        <fullName evidence="1">Uncharacterized protein</fullName>
    </submittedName>
</protein>
<sequence length="81" mass="8851">MKQQTSQTANGLAKDQRNAVAPCLGMVYTHAMPLAYKKARRAQPSPSLHGETRPCLVRCLSSAPSVPPPPINPFSKLLRRL</sequence>
<gene>
    <name evidence="1" type="ORF">SKAU_G00177060</name>
</gene>
<dbReference type="AlphaFoldDB" id="A0A9Q1FLQ6"/>
<organism evidence="1 2">
    <name type="scientific">Synaphobranchus kaupii</name>
    <name type="common">Kaup's arrowtooth eel</name>
    <dbReference type="NCBI Taxonomy" id="118154"/>
    <lineage>
        <taxon>Eukaryota</taxon>
        <taxon>Metazoa</taxon>
        <taxon>Chordata</taxon>
        <taxon>Craniata</taxon>
        <taxon>Vertebrata</taxon>
        <taxon>Euteleostomi</taxon>
        <taxon>Actinopterygii</taxon>
        <taxon>Neopterygii</taxon>
        <taxon>Teleostei</taxon>
        <taxon>Anguilliformes</taxon>
        <taxon>Synaphobranchidae</taxon>
        <taxon>Synaphobranchus</taxon>
    </lineage>
</organism>
<keyword evidence="2" id="KW-1185">Reference proteome</keyword>
<dbReference type="EMBL" id="JAINUF010000005">
    <property type="protein sequence ID" value="KAJ8361181.1"/>
    <property type="molecule type" value="Genomic_DNA"/>
</dbReference>
<reference evidence="1" key="1">
    <citation type="journal article" date="2023" name="Science">
        <title>Genome structures resolve the early diversification of teleost fishes.</title>
        <authorList>
            <person name="Parey E."/>
            <person name="Louis A."/>
            <person name="Montfort J."/>
            <person name="Bouchez O."/>
            <person name="Roques C."/>
            <person name="Iampietro C."/>
            <person name="Lluch J."/>
            <person name="Castinel A."/>
            <person name="Donnadieu C."/>
            <person name="Desvignes T."/>
            <person name="Floi Bucao C."/>
            <person name="Jouanno E."/>
            <person name="Wen M."/>
            <person name="Mejri S."/>
            <person name="Dirks R."/>
            <person name="Jansen H."/>
            <person name="Henkel C."/>
            <person name="Chen W.J."/>
            <person name="Zahm M."/>
            <person name="Cabau C."/>
            <person name="Klopp C."/>
            <person name="Thompson A.W."/>
            <person name="Robinson-Rechavi M."/>
            <person name="Braasch I."/>
            <person name="Lecointre G."/>
            <person name="Bobe J."/>
            <person name="Postlethwait J.H."/>
            <person name="Berthelot C."/>
            <person name="Roest Crollius H."/>
            <person name="Guiguen Y."/>
        </authorList>
    </citation>
    <scope>NUCLEOTIDE SEQUENCE</scope>
    <source>
        <strain evidence="1">WJC10195</strain>
    </source>
</reference>